<feature type="domain" description="AraC effector-binding" evidence="1">
    <location>
        <begin position="2"/>
        <end position="160"/>
    </location>
</feature>
<dbReference type="Gene3D" id="3.20.80.10">
    <property type="entry name" value="Regulatory factor, effector binding domain"/>
    <property type="match status" value="1"/>
</dbReference>
<dbReference type="PANTHER" id="PTHR36444:SF2">
    <property type="entry name" value="TRANSCRIPTIONAL REGULATOR PROTEIN YOBU-RELATED"/>
    <property type="match status" value="1"/>
</dbReference>
<dbReference type="RefSeq" id="WP_379289421.1">
    <property type="nucleotide sequence ID" value="NZ_JBHTIU010000054.1"/>
</dbReference>
<dbReference type="Proteomes" id="UP001597120">
    <property type="component" value="Unassembled WGS sequence"/>
</dbReference>
<sequence>MATPRMISKEELRFIGISVRTSNQREASNEALIPGLWQQFYEEQVMNRIPNSLNPGVTYGVYTDYENGASGMYSILLGCQASSTDPVPEGMTACTIPASKYAVFTTERGDISKVVPRLWQEIWEWDRTHSLRSFTGDFEYYDARCQDPANAQVDIYIALKNS</sequence>
<dbReference type="SUPFAM" id="SSF55136">
    <property type="entry name" value="Probable bacterial effector-binding domain"/>
    <property type="match status" value="1"/>
</dbReference>
<organism evidence="2 3">
    <name type="scientific">Paenibacillus residui</name>
    <dbReference type="NCBI Taxonomy" id="629724"/>
    <lineage>
        <taxon>Bacteria</taxon>
        <taxon>Bacillati</taxon>
        <taxon>Bacillota</taxon>
        <taxon>Bacilli</taxon>
        <taxon>Bacillales</taxon>
        <taxon>Paenibacillaceae</taxon>
        <taxon>Paenibacillus</taxon>
    </lineage>
</organism>
<dbReference type="PANTHER" id="PTHR36444">
    <property type="entry name" value="TRANSCRIPTIONAL REGULATOR PROTEIN YOBU-RELATED"/>
    <property type="match status" value="1"/>
</dbReference>
<evidence type="ECO:0000259" key="1">
    <source>
        <dbReference type="SMART" id="SM00871"/>
    </source>
</evidence>
<evidence type="ECO:0000313" key="3">
    <source>
        <dbReference type="Proteomes" id="UP001597120"/>
    </source>
</evidence>
<evidence type="ECO:0000313" key="2">
    <source>
        <dbReference type="EMBL" id="MFD0870711.1"/>
    </source>
</evidence>
<protein>
    <submittedName>
        <fullName evidence="2">GyrI-like domain-containing protein</fullName>
    </submittedName>
</protein>
<dbReference type="EMBL" id="JBHTIU010000054">
    <property type="protein sequence ID" value="MFD0870711.1"/>
    <property type="molecule type" value="Genomic_DNA"/>
</dbReference>
<dbReference type="Pfam" id="PF14526">
    <property type="entry name" value="Cass2"/>
    <property type="match status" value="1"/>
</dbReference>
<dbReference type="InterPro" id="IPR053182">
    <property type="entry name" value="YobU-like_regulator"/>
</dbReference>
<dbReference type="InterPro" id="IPR011256">
    <property type="entry name" value="Reg_factor_effector_dom_sf"/>
</dbReference>
<gene>
    <name evidence="2" type="ORF">ACFQ03_16270</name>
</gene>
<dbReference type="InterPro" id="IPR029441">
    <property type="entry name" value="Cass2"/>
</dbReference>
<comment type="caution">
    <text evidence="2">The sequence shown here is derived from an EMBL/GenBank/DDBJ whole genome shotgun (WGS) entry which is preliminary data.</text>
</comment>
<proteinExistence type="predicted"/>
<keyword evidence="3" id="KW-1185">Reference proteome</keyword>
<name>A0ABW3DDS0_9BACL</name>
<accession>A0ABW3DDS0</accession>
<dbReference type="InterPro" id="IPR010499">
    <property type="entry name" value="AraC_E-bd"/>
</dbReference>
<dbReference type="SMART" id="SM00871">
    <property type="entry name" value="AraC_E_bind"/>
    <property type="match status" value="1"/>
</dbReference>
<reference evidence="3" key="1">
    <citation type="journal article" date="2019" name="Int. J. Syst. Evol. Microbiol.">
        <title>The Global Catalogue of Microorganisms (GCM) 10K type strain sequencing project: providing services to taxonomists for standard genome sequencing and annotation.</title>
        <authorList>
            <consortium name="The Broad Institute Genomics Platform"/>
            <consortium name="The Broad Institute Genome Sequencing Center for Infectious Disease"/>
            <person name="Wu L."/>
            <person name="Ma J."/>
        </authorList>
    </citation>
    <scope>NUCLEOTIDE SEQUENCE [LARGE SCALE GENOMIC DNA]</scope>
    <source>
        <strain evidence="3">CCUG 57263</strain>
    </source>
</reference>